<keyword evidence="3" id="KW-1185">Reference proteome</keyword>
<evidence type="ECO:0000256" key="1">
    <source>
        <dbReference type="SAM" id="Phobius"/>
    </source>
</evidence>
<protein>
    <submittedName>
        <fullName evidence="2">Uncharacterized protein</fullName>
    </submittedName>
</protein>
<keyword evidence="1" id="KW-0812">Transmembrane</keyword>
<feature type="transmembrane region" description="Helical" evidence="1">
    <location>
        <begin position="93"/>
        <end position="114"/>
    </location>
</feature>
<evidence type="ECO:0000313" key="3">
    <source>
        <dbReference type="Proteomes" id="UP000190460"/>
    </source>
</evidence>
<evidence type="ECO:0000313" key="2">
    <source>
        <dbReference type="EMBL" id="SKA86918.1"/>
    </source>
</evidence>
<keyword evidence="1" id="KW-1133">Transmembrane helix</keyword>
<feature type="transmembrane region" description="Helical" evidence="1">
    <location>
        <begin position="126"/>
        <end position="154"/>
    </location>
</feature>
<dbReference type="RefSeq" id="WP_078923209.1">
    <property type="nucleotide sequence ID" value="NZ_FUYB01000015.1"/>
</dbReference>
<proteinExistence type="predicted"/>
<feature type="transmembrane region" description="Helical" evidence="1">
    <location>
        <begin position="70"/>
        <end position="87"/>
    </location>
</feature>
<dbReference type="AlphaFoldDB" id="A0A1T4XCQ3"/>
<accession>A0A1T4XCQ3</accession>
<name>A0A1T4XCQ3_9GAMM</name>
<organism evidence="2 3">
    <name type="scientific">Thiothrix eikelboomii</name>
    <dbReference type="NCBI Taxonomy" id="92487"/>
    <lineage>
        <taxon>Bacteria</taxon>
        <taxon>Pseudomonadati</taxon>
        <taxon>Pseudomonadota</taxon>
        <taxon>Gammaproteobacteria</taxon>
        <taxon>Thiotrichales</taxon>
        <taxon>Thiotrichaceae</taxon>
        <taxon>Thiothrix</taxon>
    </lineage>
</organism>
<feature type="transmembrane region" description="Helical" evidence="1">
    <location>
        <begin position="29"/>
        <end position="49"/>
    </location>
</feature>
<keyword evidence="1" id="KW-0472">Membrane</keyword>
<sequence length="155" mass="17350">MIQSFTLLLVLVSLMTVFRLIPISQNQQLKISYILLVSELILAIAFRLSPRQVGEYCASLAHYHWPTGSLFVYLGLFLLAALLLQQYSRWWAISYLGLVVFSLSLGGWIIQDLCAGNIKSFIEDRVLSLIVFMGFPITAAVGSGIFLVICLYKLA</sequence>
<dbReference type="Proteomes" id="UP000190460">
    <property type="component" value="Unassembled WGS sequence"/>
</dbReference>
<dbReference type="EMBL" id="FUYB01000015">
    <property type="protein sequence ID" value="SKA86918.1"/>
    <property type="molecule type" value="Genomic_DNA"/>
</dbReference>
<gene>
    <name evidence="2" type="ORF">SAMN02745130_02756</name>
</gene>
<reference evidence="3" key="1">
    <citation type="submission" date="2017-02" db="EMBL/GenBank/DDBJ databases">
        <authorList>
            <person name="Varghese N."/>
            <person name="Submissions S."/>
        </authorList>
    </citation>
    <scope>NUCLEOTIDE SEQUENCE [LARGE SCALE GENOMIC DNA]</scope>
    <source>
        <strain evidence="3">ATCC 49788</strain>
    </source>
</reference>